<dbReference type="AlphaFoldDB" id="A0A1I2D6N2"/>
<dbReference type="EMBL" id="FOLQ01000019">
    <property type="protein sequence ID" value="SFE75743.1"/>
    <property type="molecule type" value="Genomic_DNA"/>
</dbReference>
<proteinExistence type="predicted"/>
<evidence type="ECO:0000313" key="1">
    <source>
        <dbReference type="EMBL" id="SFE75743.1"/>
    </source>
</evidence>
<protein>
    <submittedName>
        <fullName evidence="1">Uncharacterized protein</fullName>
    </submittedName>
</protein>
<keyword evidence="2" id="KW-1185">Reference proteome</keyword>
<evidence type="ECO:0000313" key="2">
    <source>
        <dbReference type="Proteomes" id="UP000198598"/>
    </source>
</evidence>
<name>A0A1I2D6N2_9BACT</name>
<organism evidence="1 2">
    <name type="scientific">Spirosoma endophyticum</name>
    <dbReference type="NCBI Taxonomy" id="662367"/>
    <lineage>
        <taxon>Bacteria</taxon>
        <taxon>Pseudomonadati</taxon>
        <taxon>Bacteroidota</taxon>
        <taxon>Cytophagia</taxon>
        <taxon>Cytophagales</taxon>
        <taxon>Cytophagaceae</taxon>
        <taxon>Spirosoma</taxon>
    </lineage>
</organism>
<gene>
    <name evidence="1" type="ORF">SAMN05216167_11914</name>
</gene>
<reference evidence="1 2" key="1">
    <citation type="submission" date="2016-10" db="EMBL/GenBank/DDBJ databases">
        <authorList>
            <person name="de Groot N.N."/>
        </authorList>
    </citation>
    <scope>NUCLEOTIDE SEQUENCE [LARGE SCALE GENOMIC DNA]</scope>
    <source>
        <strain evidence="1 2">DSM 26130</strain>
    </source>
</reference>
<dbReference type="Proteomes" id="UP000198598">
    <property type="component" value="Unassembled WGS sequence"/>
</dbReference>
<sequence length="29" mass="3228">MENGVGMQNHGLMIYPNLFENTDFIGGNN</sequence>
<accession>A0A1I2D6N2</accession>